<accession>E5EPA7</accession>
<reference evidence="6" key="1">
    <citation type="journal article" date="2011" name="Hydrobiologia">
        <title>Sequence analysis of genomic DNA (680 Mb) by GS-FLX-Titanium sequencer in the monogonont rotifer, Brachionus ibericus.</title>
        <authorList>
            <person name="Lee J.-S."/>
            <person name="Kim R.-O."/>
            <person name="Rhee J.-S."/>
            <person name="Han J."/>
            <person name="Hwang D.-S."/>
            <person name="Choi B.-S."/>
            <person name="Lee C.J."/>
            <person name="Yoon Y.-D."/>
            <person name="Lim J.-S."/>
            <person name="Lee Y.-M."/>
            <person name="Park G.S."/>
            <person name="Hagiwara A."/>
            <person name="Choi I.-Y."/>
        </authorList>
    </citation>
    <scope>NUCLEOTIDE SEQUENCE</scope>
</reference>
<evidence type="ECO:0000313" key="6">
    <source>
        <dbReference type="EMBL" id="ADR79286.1"/>
    </source>
</evidence>
<dbReference type="EC" id="2.5.1.18" evidence="1"/>
<dbReference type="InterPro" id="IPR004046">
    <property type="entry name" value="GST_C"/>
</dbReference>
<feature type="domain" description="GST C-terminal" evidence="5">
    <location>
        <begin position="37"/>
        <end position="159"/>
    </location>
</feature>
<dbReference type="GO" id="GO:0004364">
    <property type="term" value="F:glutathione transferase activity"/>
    <property type="evidence" value="ECO:0007669"/>
    <property type="project" value="UniProtKB-EC"/>
</dbReference>
<dbReference type="InterPro" id="IPR050213">
    <property type="entry name" value="GST_superfamily"/>
</dbReference>
<proteinExistence type="evidence at transcript level"/>
<dbReference type="AlphaFoldDB" id="E5EPA7"/>
<dbReference type="InterPro" id="IPR010987">
    <property type="entry name" value="Glutathione-S-Trfase_C-like"/>
</dbReference>
<keyword evidence="2 6" id="KW-0808">Transferase</keyword>
<dbReference type="Pfam" id="PF14497">
    <property type="entry name" value="GST_C_3"/>
    <property type="match status" value="1"/>
</dbReference>
<feature type="non-terminal residue" evidence="6">
    <location>
        <position position="159"/>
    </location>
</feature>
<organism evidence="6">
    <name type="scientific">Brachionus ibericus</name>
    <dbReference type="NCBI Taxonomy" id="183141"/>
    <lineage>
        <taxon>Eukaryota</taxon>
        <taxon>Metazoa</taxon>
        <taxon>Spiralia</taxon>
        <taxon>Gnathifera</taxon>
        <taxon>Rotifera</taxon>
        <taxon>Eurotatoria</taxon>
        <taxon>Monogononta</taxon>
        <taxon>Pseudotrocha</taxon>
        <taxon>Ploima</taxon>
        <taxon>Brachionidae</taxon>
        <taxon>Brachionus</taxon>
    </lineage>
</organism>
<dbReference type="PROSITE" id="PS50404">
    <property type="entry name" value="GST_NTER"/>
    <property type="match status" value="1"/>
</dbReference>
<evidence type="ECO:0000256" key="3">
    <source>
        <dbReference type="ARBA" id="ARBA00047960"/>
    </source>
</evidence>
<comment type="catalytic activity">
    <reaction evidence="3">
        <text>RX + glutathione = an S-substituted glutathione + a halide anion + H(+)</text>
        <dbReference type="Rhea" id="RHEA:16437"/>
        <dbReference type="ChEBI" id="CHEBI:15378"/>
        <dbReference type="ChEBI" id="CHEBI:16042"/>
        <dbReference type="ChEBI" id="CHEBI:17792"/>
        <dbReference type="ChEBI" id="CHEBI:57925"/>
        <dbReference type="ChEBI" id="CHEBI:90779"/>
        <dbReference type="EC" id="2.5.1.18"/>
    </reaction>
</comment>
<feature type="domain" description="GST N-terminal" evidence="4">
    <location>
        <begin position="1"/>
        <end position="35"/>
    </location>
</feature>
<dbReference type="CDD" id="cd03192">
    <property type="entry name" value="GST_C_Sigma_like"/>
    <property type="match status" value="1"/>
</dbReference>
<evidence type="ECO:0000256" key="2">
    <source>
        <dbReference type="ARBA" id="ARBA00022679"/>
    </source>
</evidence>
<dbReference type="SUPFAM" id="SSF47616">
    <property type="entry name" value="GST C-terminal domain-like"/>
    <property type="match status" value="1"/>
</dbReference>
<feature type="non-terminal residue" evidence="6">
    <location>
        <position position="1"/>
    </location>
</feature>
<name>E5EPA7_9BILA</name>
<dbReference type="PROSITE" id="PS50405">
    <property type="entry name" value="GST_CTER"/>
    <property type="match status" value="1"/>
</dbReference>
<dbReference type="InterPro" id="IPR004045">
    <property type="entry name" value="Glutathione_S-Trfase_N"/>
</dbReference>
<dbReference type="EMBL" id="HM002564">
    <property type="protein sequence ID" value="ADR79286.1"/>
    <property type="molecule type" value="mRNA"/>
</dbReference>
<evidence type="ECO:0000256" key="1">
    <source>
        <dbReference type="ARBA" id="ARBA00012452"/>
    </source>
</evidence>
<protein>
    <recommendedName>
        <fullName evidence="1">glutathione transferase</fullName>
        <ecNumber evidence="1">2.5.1.18</ecNumber>
    </recommendedName>
</protein>
<dbReference type="PANTHER" id="PTHR11571">
    <property type="entry name" value="GLUTATHIONE S-TRANSFERASE"/>
    <property type="match status" value="1"/>
</dbReference>
<dbReference type="InterPro" id="IPR036282">
    <property type="entry name" value="Glutathione-S-Trfase_C_sf"/>
</dbReference>
<evidence type="ECO:0000259" key="4">
    <source>
        <dbReference type="PROSITE" id="PS50404"/>
    </source>
</evidence>
<dbReference type="GO" id="GO:0006749">
    <property type="term" value="P:glutathione metabolic process"/>
    <property type="evidence" value="ECO:0007669"/>
    <property type="project" value="TreeGrafter"/>
</dbReference>
<dbReference type="Gene3D" id="1.20.1050.130">
    <property type="match status" value="1"/>
</dbReference>
<dbReference type="PANTHER" id="PTHR11571:SF224">
    <property type="entry name" value="HEMATOPOIETIC PROSTAGLANDIN D SYNTHASE"/>
    <property type="match status" value="1"/>
</dbReference>
<sequence>DAPLGQLPYLTVDGEKMPQSIAFARMLARRFNMAGSNELEQTRTDVVVDTISDLQNSYYLKVFKATEKKDEVIAKFLSEDALVHLERIETILGLYGNEGFSVGNSLKWSDLHLFDVTSIILTLKADILDKFPKIKAIRKTVESNEKVAAYLKSRPETSF</sequence>
<evidence type="ECO:0000259" key="5">
    <source>
        <dbReference type="PROSITE" id="PS50405"/>
    </source>
</evidence>